<proteinExistence type="predicted"/>
<feature type="compositionally biased region" description="Basic and acidic residues" evidence="1">
    <location>
        <begin position="60"/>
        <end position="70"/>
    </location>
</feature>
<sequence length="381" mass="41118">MSNLSRSPLAPIEEDEAEALGHTSDPREAKDDEMSTTRMEGDGDLDHLARFKSDAVAIDKPQDWPGKDEDEIPTEHLKAREPAAFAETARGINLSDEETPPFAEEAQTTQNITPQSTYLISKPHIMREIPADSPRNELDASIEPEASTEVPTTASHNEDTSPVTESMAEEAGSRSLDKAPDFEETEVSEPKTGGTQDFALPEPEARLEAPQSQDEAIAEFETEHVPVKEAPTAVDIERLTGAAPGVDEAILPIDDESVGKSAAALEPATEIPLAENALTEETPEVAEDTAKNLFPTKSIAEETSTPSDVLKPEDLSEEGFVPEAAPTLATGAVKAPTEEPLNITETSRQANPSFEETVPGDNQKTISPLTRETRPHSRYLP</sequence>
<accession>A0A2C5YG10</accession>
<evidence type="ECO:0000313" key="3">
    <source>
        <dbReference type="Proteomes" id="UP000224854"/>
    </source>
</evidence>
<feature type="compositionally biased region" description="Basic and acidic residues" evidence="1">
    <location>
        <begin position="125"/>
        <end position="138"/>
    </location>
</feature>
<protein>
    <submittedName>
        <fullName evidence="2">Uncharacterized protein</fullName>
    </submittedName>
</protein>
<feature type="compositionally biased region" description="Basic and acidic residues" evidence="1">
    <location>
        <begin position="24"/>
        <end position="53"/>
    </location>
</feature>
<name>A0A2C5YG10_9HYPO</name>
<feature type="compositionally biased region" description="Basic and acidic residues" evidence="1">
    <location>
        <begin position="171"/>
        <end position="181"/>
    </location>
</feature>
<feature type="compositionally biased region" description="Polar residues" evidence="1">
    <location>
        <begin position="106"/>
        <end position="119"/>
    </location>
</feature>
<feature type="compositionally biased region" description="Polar residues" evidence="1">
    <location>
        <begin position="343"/>
        <end position="370"/>
    </location>
</feature>
<evidence type="ECO:0000313" key="2">
    <source>
        <dbReference type="EMBL" id="PHH77008.1"/>
    </source>
</evidence>
<reference evidence="2 3" key="1">
    <citation type="submission" date="2017-06" db="EMBL/GenBank/DDBJ databases">
        <title>Ant-infecting Ophiocordyceps genomes reveal a high diversity of potential behavioral manipulation genes and a possible major role for enterotoxins.</title>
        <authorList>
            <person name="De Bekker C."/>
            <person name="Evans H.C."/>
            <person name="Brachmann A."/>
            <person name="Hughes D.P."/>
        </authorList>
    </citation>
    <scope>NUCLEOTIDE SEQUENCE [LARGE SCALE GENOMIC DNA]</scope>
    <source>
        <strain evidence="2 3">1348a</strain>
    </source>
</reference>
<gene>
    <name evidence="2" type="ORF">CDD82_3704</name>
</gene>
<feature type="region of interest" description="Disordered" evidence="1">
    <location>
        <begin position="92"/>
        <end position="232"/>
    </location>
</feature>
<feature type="compositionally biased region" description="Polar residues" evidence="1">
    <location>
        <begin position="149"/>
        <end position="164"/>
    </location>
</feature>
<dbReference type="Proteomes" id="UP000224854">
    <property type="component" value="Unassembled WGS sequence"/>
</dbReference>
<feature type="region of interest" description="Disordered" evidence="1">
    <location>
        <begin position="296"/>
        <end position="381"/>
    </location>
</feature>
<comment type="caution">
    <text evidence="2">The sequence shown here is derived from an EMBL/GenBank/DDBJ whole genome shotgun (WGS) entry which is preliminary data.</text>
</comment>
<organism evidence="2 3">
    <name type="scientific">Ophiocordyceps australis</name>
    <dbReference type="NCBI Taxonomy" id="1399860"/>
    <lineage>
        <taxon>Eukaryota</taxon>
        <taxon>Fungi</taxon>
        <taxon>Dikarya</taxon>
        <taxon>Ascomycota</taxon>
        <taxon>Pezizomycotina</taxon>
        <taxon>Sordariomycetes</taxon>
        <taxon>Hypocreomycetidae</taxon>
        <taxon>Hypocreales</taxon>
        <taxon>Ophiocordycipitaceae</taxon>
        <taxon>Ophiocordyceps</taxon>
    </lineage>
</organism>
<feature type="region of interest" description="Disordered" evidence="1">
    <location>
        <begin position="1"/>
        <end position="70"/>
    </location>
</feature>
<evidence type="ECO:0000256" key="1">
    <source>
        <dbReference type="SAM" id="MobiDB-lite"/>
    </source>
</evidence>
<dbReference type="AlphaFoldDB" id="A0A2C5YG10"/>
<keyword evidence="3" id="KW-1185">Reference proteome</keyword>
<dbReference type="EMBL" id="NJEU01000289">
    <property type="protein sequence ID" value="PHH77008.1"/>
    <property type="molecule type" value="Genomic_DNA"/>
</dbReference>